<accession>A0A1I0NHI1</accession>
<dbReference type="EMBL" id="FOJA01000001">
    <property type="protein sequence ID" value="SEW00671.1"/>
    <property type="molecule type" value="Genomic_DNA"/>
</dbReference>
<proteinExistence type="predicted"/>
<protein>
    <recommendedName>
        <fullName evidence="3">DUF4145 domain-containing protein</fullName>
    </recommendedName>
</protein>
<organism evidence="1 2">
    <name type="scientific">Halobacterium jilantaiense</name>
    <dbReference type="NCBI Taxonomy" id="355548"/>
    <lineage>
        <taxon>Archaea</taxon>
        <taxon>Methanobacteriati</taxon>
        <taxon>Methanobacteriota</taxon>
        <taxon>Stenosarchaea group</taxon>
        <taxon>Halobacteria</taxon>
        <taxon>Halobacteriales</taxon>
        <taxon>Halobacteriaceae</taxon>
        <taxon>Halobacterium</taxon>
    </lineage>
</organism>
<reference evidence="1 2" key="1">
    <citation type="submission" date="2016-10" db="EMBL/GenBank/DDBJ databases">
        <authorList>
            <person name="de Groot N.N."/>
        </authorList>
    </citation>
    <scope>NUCLEOTIDE SEQUENCE [LARGE SCALE GENOMIC DNA]</scope>
    <source>
        <strain evidence="1 2">CGMCC 1.5337</strain>
    </source>
</reference>
<dbReference type="STRING" id="355548.SAMN04487945_0869"/>
<evidence type="ECO:0000313" key="1">
    <source>
        <dbReference type="EMBL" id="SEW00671.1"/>
    </source>
</evidence>
<evidence type="ECO:0008006" key="3">
    <source>
        <dbReference type="Google" id="ProtNLM"/>
    </source>
</evidence>
<gene>
    <name evidence="1" type="ORF">SAMN04487945_0869</name>
</gene>
<dbReference type="AlphaFoldDB" id="A0A1I0NHI1"/>
<dbReference type="RefSeq" id="WP_143052143.1">
    <property type="nucleotide sequence ID" value="NZ_FOJA01000001.1"/>
</dbReference>
<dbReference type="Proteomes" id="UP000198518">
    <property type="component" value="Unassembled WGS sequence"/>
</dbReference>
<sequence length="250" mass="29871">MSSRNIDDVEHYNRVDSYLELFDSLDLDEKSHRRMSVWVLDELFRRTLSSVGREYLGFTSGNRERNVKILWQKSLDRFELMDQFEEPEQYSGYVRQIHSFRNNTAHNTDYDPPQSNLEDIRGEVDDWLEWLLSESLRYNSEHEETPPRELMIGMAKRSLNKILAETEDEDITDEFEDWHTDIRENAVELYETIEFLENEEAEISVELIDALVDALELARDYEQMQKTEAQFWSEVNARIDEHLLRRDPGH</sequence>
<name>A0A1I0NHI1_9EURY</name>
<evidence type="ECO:0000313" key="2">
    <source>
        <dbReference type="Proteomes" id="UP000198518"/>
    </source>
</evidence>
<dbReference type="OrthoDB" id="351331at2157"/>
<keyword evidence="2" id="KW-1185">Reference proteome</keyword>